<feature type="transmembrane region" description="Helical" evidence="1">
    <location>
        <begin position="232"/>
        <end position="251"/>
    </location>
</feature>
<reference evidence="2 3" key="1">
    <citation type="journal article" date="2015" name="Int. J. Syst. Evol. Microbiol.">
        <title>Sporolactobacillus shoreae sp. nov. and Sporolactobacillus spathodeae sp. nov., two spore-forming lactic acid bacteria isolated from tree barks in Thailand.</title>
        <authorList>
            <person name="Thamacharoensuk T."/>
            <person name="Kitahara M."/>
            <person name="Ohkuma M."/>
            <person name="Thongchul N."/>
            <person name="Tanasupawat S."/>
        </authorList>
    </citation>
    <scope>NUCLEOTIDE SEQUENCE [LARGE SCALE GENOMIC DNA]</scope>
    <source>
        <strain evidence="2 3">BK92</strain>
    </source>
</reference>
<keyword evidence="1" id="KW-0812">Transmembrane</keyword>
<feature type="transmembrane region" description="Helical" evidence="1">
    <location>
        <begin position="57"/>
        <end position="76"/>
    </location>
</feature>
<feature type="transmembrane region" description="Helical" evidence="1">
    <location>
        <begin position="7"/>
        <end position="26"/>
    </location>
</feature>
<keyword evidence="1" id="KW-1133">Transmembrane helix</keyword>
<organism evidence="2 3">
    <name type="scientific">Sporolactobacillus shoreae</name>
    <dbReference type="NCBI Taxonomy" id="1465501"/>
    <lineage>
        <taxon>Bacteria</taxon>
        <taxon>Bacillati</taxon>
        <taxon>Bacillota</taxon>
        <taxon>Bacilli</taxon>
        <taxon>Bacillales</taxon>
        <taxon>Sporolactobacillaceae</taxon>
        <taxon>Sporolactobacillus</taxon>
    </lineage>
</organism>
<comment type="caution">
    <text evidence="2">The sequence shown here is derived from an EMBL/GenBank/DDBJ whole genome shotgun (WGS) entry which is preliminary data.</text>
</comment>
<evidence type="ECO:0000256" key="1">
    <source>
        <dbReference type="SAM" id="Phobius"/>
    </source>
</evidence>
<feature type="transmembrane region" description="Helical" evidence="1">
    <location>
        <begin position="32"/>
        <end position="50"/>
    </location>
</feature>
<proteinExistence type="predicted"/>
<feature type="transmembrane region" description="Helical" evidence="1">
    <location>
        <begin position="82"/>
        <end position="100"/>
    </location>
</feature>
<feature type="transmembrane region" description="Helical" evidence="1">
    <location>
        <begin position="109"/>
        <end position="128"/>
    </location>
</feature>
<dbReference type="RefSeq" id="WP_135348488.1">
    <property type="nucleotide sequence ID" value="NZ_SRJD01000009.1"/>
</dbReference>
<dbReference type="EMBL" id="SRJD01000009">
    <property type="protein sequence ID" value="TGA98108.1"/>
    <property type="molecule type" value="Genomic_DNA"/>
</dbReference>
<protein>
    <submittedName>
        <fullName evidence="2">Uncharacterized protein</fullName>
    </submittedName>
</protein>
<feature type="transmembrane region" description="Helical" evidence="1">
    <location>
        <begin position="134"/>
        <end position="151"/>
    </location>
</feature>
<dbReference type="Proteomes" id="UP000298347">
    <property type="component" value="Unassembled WGS sequence"/>
</dbReference>
<feature type="transmembrane region" description="Helical" evidence="1">
    <location>
        <begin position="158"/>
        <end position="176"/>
    </location>
</feature>
<dbReference type="OrthoDB" id="2360867at2"/>
<evidence type="ECO:0000313" key="2">
    <source>
        <dbReference type="EMBL" id="TGA98108.1"/>
    </source>
</evidence>
<keyword evidence="1" id="KW-0472">Membrane</keyword>
<sequence length="269" mass="30889">MRRGTIGFIASGCVLTGVFLIAVNLFTDTSLLWSVYCTVILLSPVFWLLRKGMVQKLYVLIMSLLLMLLFFIQNIIETPHYLWVIYLIAPLVTGPVMMFFGKKSLTRKFAVIGGLSLISYYIGLNVFFEPRFPWSIFTTFALLWWPFALLLAHRPKTLAIAGSVLIGIFLTVVNLITSPQIIWAINPIFAILWWPLSIWLARNTMVYAVSGSVLVIAYFSAINSIYSPQVLWAVYPIFAVLWWPLSVYYFADRRERSHHRLPEPELKKI</sequence>
<gene>
    <name evidence="2" type="ORF">E4665_09130</name>
</gene>
<feature type="transmembrane region" description="Helical" evidence="1">
    <location>
        <begin position="182"/>
        <end position="201"/>
    </location>
</feature>
<dbReference type="AlphaFoldDB" id="A0A4Z0GM62"/>
<keyword evidence="3" id="KW-1185">Reference proteome</keyword>
<accession>A0A4Z0GM62</accession>
<name>A0A4Z0GM62_9BACL</name>
<feature type="transmembrane region" description="Helical" evidence="1">
    <location>
        <begin position="206"/>
        <end position="226"/>
    </location>
</feature>
<evidence type="ECO:0000313" key="3">
    <source>
        <dbReference type="Proteomes" id="UP000298347"/>
    </source>
</evidence>